<organism evidence="3 4">
    <name type="scientific">Actinokineospora iranica</name>
    <dbReference type="NCBI Taxonomy" id="1271860"/>
    <lineage>
        <taxon>Bacteria</taxon>
        <taxon>Bacillati</taxon>
        <taxon>Actinomycetota</taxon>
        <taxon>Actinomycetes</taxon>
        <taxon>Pseudonocardiales</taxon>
        <taxon>Pseudonocardiaceae</taxon>
        <taxon>Actinokineospora</taxon>
    </lineage>
</organism>
<proteinExistence type="predicted"/>
<dbReference type="EMBL" id="FMZZ01000006">
    <property type="protein sequence ID" value="SDD03565.1"/>
    <property type="molecule type" value="Genomic_DNA"/>
</dbReference>
<reference evidence="4" key="1">
    <citation type="submission" date="2016-10" db="EMBL/GenBank/DDBJ databases">
        <authorList>
            <person name="Varghese N."/>
            <person name="Submissions S."/>
        </authorList>
    </citation>
    <scope>NUCLEOTIDE SEQUENCE [LARGE SCALE GENOMIC DNA]</scope>
    <source>
        <strain evidence="4">IBRC-M 10403</strain>
    </source>
</reference>
<feature type="region of interest" description="Disordered" evidence="1">
    <location>
        <begin position="290"/>
        <end position="340"/>
    </location>
</feature>
<feature type="compositionally biased region" description="Gly residues" evidence="1">
    <location>
        <begin position="260"/>
        <end position="269"/>
    </location>
</feature>
<dbReference type="Proteomes" id="UP000199501">
    <property type="component" value="Unassembled WGS sequence"/>
</dbReference>
<dbReference type="AlphaFoldDB" id="A0A1G6RHU6"/>
<keyword evidence="2" id="KW-0812">Transmembrane</keyword>
<accession>A0A1G6RHU6</accession>
<sequence>MSDSTWDWPTWTWSADGESTRIRELRGELSRVRGSLAQARLRSDLASVAGPLEHRVDRLSAAFDAFVELSGVREELSVFDEEAEVRHQARMLFAGRPRVDAVRDVGQYWLPPALRAVLAVVVGEDTAAHLASAAERDHTRATLFHVLTAAIVGRGDTITTGMIAETLPKLTPSLPLSVWAVWTLAADGHYGVVGKQLAQRRAMDYLSRLPQPDRQAAVAGWRETIPPDPNTAFALPKELVGGDRHAEVAGWPPVGETSPGAGGAGAAAAGVGGAAAGSAAAGGARLESVGAMPSGGEARSGAVAEKSDRRNGDAGVATSGEVFGGDGQGAASADGGRQGGAAEGLAGVARADVAGPGGDVAVGELADAGELLAVGLACDRLAALRRWVGDGLVPSTGYDELDPAVKRTLEALVDEGSAQERDLLRRERELRQVIEGTGGPAACWSDPAGDPAALLRAAAVRRPNRRGLIIRACAKDIAAAAEALADEGRKRLPEVVAVRTRRGQVAVTATGPVPGAIEAAVARACAVDPIPRRLAVGLAVLGVVLVALAFLLGWTWMVPAVAALAGAVAYQRKDSRIRELAELDSAATRDILRADTRRAVSAFASALADLEGRRSQVPDDLATVRALLA</sequence>
<dbReference type="STRING" id="1271860.SAMN05216174_106332"/>
<dbReference type="RefSeq" id="WP_091450802.1">
    <property type="nucleotide sequence ID" value="NZ_FMZZ01000006.1"/>
</dbReference>
<keyword evidence="2" id="KW-0472">Membrane</keyword>
<gene>
    <name evidence="3" type="ORF">SAMN05216174_106332</name>
</gene>
<evidence type="ECO:0000256" key="2">
    <source>
        <dbReference type="SAM" id="Phobius"/>
    </source>
</evidence>
<feature type="transmembrane region" description="Helical" evidence="2">
    <location>
        <begin position="535"/>
        <end position="568"/>
    </location>
</feature>
<keyword evidence="2" id="KW-1133">Transmembrane helix</keyword>
<evidence type="ECO:0000313" key="4">
    <source>
        <dbReference type="Proteomes" id="UP000199501"/>
    </source>
</evidence>
<protein>
    <submittedName>
        <fullName evidence="3">Uncharacterized protein</fullName>
    </submittedName>
</protein>
<dbReference type="OrthoDB" id="4824872at2"/>
<evidence type="ECO:0000256" key="1">
    <source>
        <dbReference type="SAM" id="MobiDB-lite"/>
    </source>
</evidence>
<feature type="region of interest" description="Disordered" evidence="1">
    <location>
        <begin position="247"/>
        <end position="269"/>
    </location>
</feature>
<evidence type="ECO:0000313" key="3">
    <source>
        <dbReference type="EMBL" id="SDD03565.1"/>
    </source>
</evidence>
<name>A0A1G6RHU6_9PSEU</name>
<keyword evidence="4" id="KW-1185">Reference proteome</keyword>